<evidence type="ECO:0000256" key="1">
    <source>
        <dbReference type="SAM" id="MobiDB-lite"/>
    </source>
</evidence>
<proteinExistence type="predicted"/>
<dbReference type="VEuPathDB" id="FungiDB:PCH_Pc21g16800"/>
<feature type="region of interest" description="Disordered" evidence="1">
    <location>
        <begin position="1"/>
        <end position="29"/>
    </location>
</feature>
<dbReference type="Proteomes" id="UP000000724">
    <property type="component" value="Contig Pc00c21"/>
</dbReference>
<accession>B6HLQ6</accession>
<sequence>MVGHPGISPSLPHGGKRGEGFSKVSLGQAQPLPGPLATEAFASVTGNNRAVNLYEKDQAICAPWSISTLEGVTEYEVSGDKPSNTNPIHPLPLLWSFAFLAQTSIWGSRNVERRRVREMQDPCMQLPSKNNPAGDSPNMDTKLATQDLGTPETGRCETFKFVAHHLARNHLHLRRRFPDRDLQGFETSRSRPHVDRRLEFPNAITVQTLLLLSGRVFGEERKSNATSLAARVEEKKWNIVADTRPVITSGNLSVHGWPGDVHTWKGQEHVPGGSHPEETTTSDRTPATQGDGPVPTGPIKQYPP</sequence>
<dbReference type="OMA" id="KWNIVAD"/>
<name>B6HLQ6_PENRW</name>
<organism evidence="2 3">
    <name type="scientific">Penicillium rubens (strain ATCC 28089 / DSM 1075 / NRRL 1951 / Wisconsin 54-1255)</name>
    <name type="common">Penicillium chrysogenum</name>
    <dbReference type="NCBI Taxonomy" id="500485"/>
    <lineage>
        <taxon>Eukaryota</taxon>
        <taxon>Fungi</taxon>
        <taxon>Dikarya</taxon>
        <taxon>Ascomycota</taxon>
        <taxon>Pezizomycotina</taxon>
        <taxon>Eurotiomycetes</taxon>
        <taxon>Eurotiomycetidae</taxon>
        <taxon>Eurotiales</taxon>
        <taxon>Aspergillaceae</taxon>
        <taxon>Penicillium</taxon>
        <taxon>Penicillium chrysogenum species complex</taxon>
    </lineage>
</organism>
<dbReference type="AlphaFoldDB" id="B6HLQ6"/>
<keyword evidence="3" id="KW-1185">Reference proteome</keyword>
<evidence type="ECO:0000313" key="2">
    <source>
        <dbReference type="EMBL" id="CAP96577.1"/>
    </source>
</evidence>
<protein>
    <submittedName>
        <fullName evidence="2">Uncharacterized protein</fullName>
    </submittedName>
</protein>
<feature type="region of interest" description="Disordered" evidence="1">
    <location>
        <begin position="258"/>
        <end position="304"/>
    </location>
</feature>
<dbReference type="EMBL" id="AM920436">
    <property type="protein sequence ID" value="CAP96577.1"/>
    <property type="molecule type" value="Genomic_DNA"/>
</dbReference>
<evidence type="ECO:0000313" key="3">
    <source>
        <dbReference type="Proteomes" id="UP000000724"/>
    </source>
</evidence>
<reference evidence="2 3" key="1">
    <citation type="journal article" date="2008" name="Nat. Biotechnol.">
        <title>Genome sequencing and analysis of the filamentous fungus Penicillium chrysogenum.</title>
        <authorList>
            <person name="van den Berg M.A."/>
            <person name="Albang R."/>
            <person name="Albermann K."/>
            <person name="Badger J.H."/>
            <person name="Daran J.-M."/>
            <person name="Driessen A.J.M."/>
            <person name="Garcia-Estrada C."/>
            <person name="Fedorova N.D."/>
            <person name="Harris D.M."/>
            <person name="Heijne W.H.M."/>
            <person name="Joardar V.S."/>
            <person name="Kiel J.A.K.W."/>
            <person name="Kovalchuk A."/>
            <person name="Martin J.F."/>
            <person name="Nierman W.C."/>
            <person name="Nijland J.G."/>
            <person name="Pronk J.T."/>
            <person name="Roubos J.A."/>
            <person name="van der Klei I.J."/>
            <person name="van Peij N.N.M.E."/>
            <person name="Veenhuis M."/>
            <person name="von Doehren H."/>
            <person name="Wagner C."/>
            <person name="Wortman J.R."/>
            <person name="Bovenberg R.A.L."/>
        </authorList>
    </citation>
    <scope>NUCLEOTIDE SEQUENCE [LARGE SCALE GENOMIC DNA]</scope>
    <source>
        <strain evidence="3">ATCC 28089 / DSM 1075 / NRRL 1951 / Wisconsin 54-1255</strain>
    </source>
</reference>
<dbReference type="HOGENOM" id="CLU_915584_0_0_1"/>
<gene>
    <name evidence="2" type="ORF">Pc21g16800</name>
    <name evidence="2" type="ORF">PCH_Pc21g16800</name>
</gene>